<evidence type="ECO:0000313" key="3">
    <source>
        <dbReference type="EMBL" id="NKI18470.1"/>
    </source>
</evidence>
<feature type="chain" id="PRO_5045775154" evidence="1">
    <location>
        <begin position="21"/>
        <end position="155"/>
    </location>
</feature>
<reference evidence="3 4" key="1">
    <citation type="submission" date="2020-04" db="EMBL/GenBank/DDBJ databases">
        <authorList>
            <person name="Yoon J."/>
        </authorList>
    </citation>
    <scope>NUCLEOTIDE SEQUENCE [LARGE SCALE GENOMIC DNA]</scope>
    <source>
        <strain evidence="3 4">KMU-166</strain>
    </source>
</reference>
<feature type="domain" description="DUF4426" evidence="2">
    <location>
        <begin position="34"/>
        <end position="153"/>
    </location>
</feature>
<sequence length="155" mass="17870">MTTWLAPLVLLFSLSLPVQAQDQYTPPDPTPTTKTFGADTVHFSVFNTSFLSPEVARSYGITRGKDKFLINVAVQHRDGNQQQAIRAEVSGTTSDLIHRTPLEFREVIEQNAIYYIAEFRLDTKEERRDFRLKVNTATRALPYDIQFNKKLYREE</sequence>
<evidence type="ECO:0000256" key="1">
    <source>
        <dbReference type="SAM" id="SignalP"/>
    </source>
</evidence>
<dbReference type="RefSeq" id="WP_168451006.1">
    <property type="nucleotide sequence ID" value="NZ_JAAWWK010000005.1"/>
</dbReference>
<accession>A0ABX1GGY5</accession>
<feature type="signal peptide" evidence="1">
    <location>
        <begin position="1"/>
        <end position="20"/>
    </location>
</feature>
<keyword evidence="4" id="KW-1185">Reference proteome</keyword>
<proteinExistence type="predicted"/>
<name>A0ABX1GGY5_9GAMM</name>
<evidence type="ECO:0000259" key="2">
    <source>
        <dbReference type="Pfam" id="PF14467"/>
    </source>
</evidence>
<dbReference type="InterPro" id="IPR025218">
    <property type="entry name" value="DUF4426"/>
</dbReference>
<dbReference type="Gene3D" id="2.60.40.3340">
    <property type="entry name" value="Domain of unknown function DUF4426"/>
    <property type="match status" value="1"/>
</dbReference>
<comment type="caution">
    <text evidence="3">The sequence shown here is derived from an EMBL/GenBank/DDBJ whole genome shotgun (WGS) entry which is preliminary data.</text>
</comment>
<dbReference type="EMBL" id="JAAWWK010000005">
    <property type="protein sequence ID" value="NKI18470.1"/>
    <property type="molecule type" value="Genomic_DNA"/>
</dbReference>
<gene>
    <name evidence="3" type="ORF">HCU74_13725</name>
</gene>
<organism evidence="3 4">
    <name type="scientific">Spongiibacter thalassae</name>
    <dbReference type="NCBI Taxonomy" id="2721624"/>
    <lineage>
        <taxon>Bacteria</taxon>
        <taxon>Pseudomonadati</taxon>
        <taxon>Pseudomonadota</taxon>
        <taxon>Gammaproteobacteria</taxon>
        <taxon>Cellvibrionales</taxon>
        <taxon>Spongiibacteraceae</taxon>
        <taxon>Spongiibacter</taxon>
    </lineage>
</organism>
<protein>
    <submittedName>
        <fullName evidence="3">DUF4426 domain-containing protein</fullName>
    </submittedName>
</protein>
<keyword evidence="1" id="KW-0732">Signal</keyword>
<dbReference type="Pfam" id="PF14467">
    <property type="entry name" value="DUF4426"/>
    <property type="match status" value="1"/>
</dbReference>
<evidence type="ECO:0000313" key="4">
    <source>
        <dbReference type="Proteomes" id="UP000765845"/>
    </source>
</evidence>
<dbReference type="Proteomes" id="UP000765845">
    <property type="component" value="Unassembled WGS sequence"/>
</dbReference>